<organism evidence="2 3">
    <name type="scientific">Pseudomonas syringae pv. japonica str. M301072</name>
    <dbReference type="NCBI Taxonomy" id="629262"/>
    <lineage>
        <taxon>Bacteria</taxon>
        <taxon>Pseudomonadati</taxon>
        <taxon>Pseudomonadota</taxon>
        <taxon>Gammaproteobacteria</taxon>
        <taxon>Pseudomonadales</taxon>
        <taxon>Pseudomonadaceae</taxon>
        <taxon>Pseudomonas</taxon>
        <taxon>Pseudomonas syringae</taxon>
    </lineage>
</organism>
<comment type="caution">
    <text evidence="2">The sequence shown here is derived from an EMBL/GenBank/DDBJ whole genome shotgun (WGS) entry which is preliminary data.</text>
</comment>
<proteinExistence type="predicted"/>
<dbReference type="InterPro" id="IPR016039">
    <property type="entry name" value="Thiolase-like"/>
</dbReference>
<sequence length="28" mass="2864">AGINGADMGYIEAHGTGTLLGDPIQVRH</sequence>
<dbReference type="GO" id="GO:0016746">
    <property type="term" value="F:acyltransferase activity"/>
    <property type="evidence" value="ECO:0007669"/>
    <property type="project" value="InterPro"/>
</dbReference>
<dbReference type="HOGENOM" id="CLU_3413904_0_0_6"/>
<dbReference type="AlphaFoldDB" id="F3FG19"/>
<evidence type="ECO:0000259" key="1">
    <source>
        <dbReference type="Pfam" id="PF02801"/>
    </source>
</evidence>
<feature type="domain" description="Beta-ketoacyl synthase C-terminal" evidence="1">
    <location>
        <begin position="1"/>
        <end position="26"/>
    </location>
</feature>
<dbReference type="Pfam" id="PF02801">
    <property type="entry name" value="Ketoacyl-synt_C"/>
    <property type="match status" value="1"/>
</dbReference>
<protein>
    <submittedName>
        <fullName evidence="2">Amino acid adenylation</fullName>
    </submittedName>
</protein>
<evidence type="ECO:0000313" key="3">
    <source>
        <dbReference type="Proteomes" id="UP000004471"/>
    </source>
</evidence>
<dbReference type="Gene3D" id="3.40.47.10">
    <property type="match status" value="1"/>
</dbReference>
<dbReference type="SUPFAM" id="SSF53901">
    <property type="entry name" value="Thiolase-like"/>
    <property type="match status" value="1"/>
</dbReference>
<reference evidence="2 3" key="1">
    <citation type="journal article" date="2011" name="PLoS Pathog.">
        <title>Dynamic evolution of pathogenicity revealed by sequencing and comparative genomics of 19 Pseudomonas syringae isolates.</title>
        <authorList>
            <person name="Baltrus D.A."/>
            <person name="Nishimura M.T."/>
            <person name="Romanchuk A."/>
            <person name="Chang J.H."/>
            <person name="Mukhtar M.S."/>
            <person name="Cherkis K."/>
            <person name="Roach J."/>
            <person name="Grant S.R."/>
            <person name="Jones C.D."/>
            <person name="Dangl J.L."/>
        </authorList>
    </citation>
    <scope>NUCLEOTIDE SEQUENCE [LARGE SCALE GENOMIC DNA]</scope>
    <source>
        <strain evidence="3">M301072PT</strain>
    </source>
</reference>
<dbReference type="InterPro" id="IPR014031">
    <property type="entry name" value="Ketoacyl_synth_C"/>
</dbReference>
<dbReference type="Proteomes" id="UP000004471">
    <property type="component" value="Unassembled WGS sequence"/>
</dbReference>
<evidence type="ECO:0000313" key="2">
    <source>
        <dbReference type="EMBL" id="EGH29155.1"/>
    </source>
</evidence>
<dbReference type="EMBL" id="AEAH01000411">
    <property type="protein sequence ID" value="EGH29155.1"/>
    <property type="molecule type" value="Genomic_DNA"/>
</dbReference>
<name>F3FG19_PSESX</name>
<feature type="non-terminal residue" evidence="2">
    <location>
        <position position="1"/>
    </location>
</feature>
<gene>
    <name evidence="2" type="ORF">PSYJA_09310</name>
</gene>
<accession>F3FG19</accession>